<gene>
    <name evidence="2" type="ORF">G3R48_07245</name>
</gene>
<evidence type="ECO:0000313" key="2">
    <source>
        <dbReference type="EMBL" id="MBR9727779.1"/>
    </source>
</evidence>
<comment type="caution">
    <text evidence="2">The sequence shown here is derived from an EMBL/GenBank/DDBJ whole genome shotgun (WGS) entry which is preliminary data.</text>
</comment>
<dbReference type="EMBL" id="JAAIKR010000005">
    <property type="protein sequence ID" value="MBR9727779.1"/>
    <property type="molecule type" value="Genomic_DNA"/>
</dbReference>
<proteinExistence type="predicted"/>
<accession>A0ABS5I179</accession>
<organism evidence="2 3">
    <name type="scientific">Shewanella intestini</name>
    <dbReference type="NCBI Taxonomy" id="2017544"/>
    <lineage>
        <taxon>Bacteria</taxon>
        <taxon>Pseudomonadati</taxon>
        <taxon>Pseudomonadota</taxon>
        <taxon>Gammaproteobacteria</taxon>
        <taxon>Alteromonadales</taxon>
        <taxon>Shewanellaceae</taxon>
        <taxon>Shewanella</taxon>
    </lineage>
</organism>
<dbReference type="Proteomes" id="UP000811844">
    <property type="component" value="Unassembled WGS sequence"/>
</dbReference>
<dbReference type="RefSeq" id="WP_153663793.1">
    <property type="nucleotide sequence ID" value="NZ_JAAIKR010000005.1"/>
</dbReference>
<sequence>MNRHTHTLPKLFELHNHCKLVISIAPQLDDLAMLAQIGNPFLELIVNDISCGQAKLLIKQAPIVDVELVSHEANRASMLKQNGDDSDNIITRTLGQGFRLYAKLGSDPRNQISALKQGITLSIVVNETLELSNNSDAKFQWIALEHDFRQQKDIDVLTKAHAIIARGFAAEQTSNALALQITELEQVRREINTLLKQQQGCAYQNLYEEMDKLDHLLHNKRQWLFRVYQQSLERNNLQHSANQHPVDIEALQHKLDCYALLSPKSVVDMVENLSEEFN</sequence>
<keyword evidence="1" id="KW-0175">Coiled coil</keyword>
<evidence type="ECO:0000313" key="3">
    <source>
        <dbReference type="Proteomes" id="UP000811844"/>
    </source>
</evidence>
<evidence type="ECO:0000256" key="1">
    <source>
        <dbReference type="SAM" id="Coils"/>
    </source>
</evidence>
<reference evidence="2 3" key="1">
    <citation type="submission" date="2020-02" db="EMBL/GenBank/DDBJ databases">
        <title>Shewanella WXL01 sp. nov., a marine bacterium isolated from green algae in Luhuitou Fringing Reef (Northern South China Sea).</title>
        <authorList>
            <person name="Wang X."/>
        </authorList>
    </citation>
    <scope>NUCLEOTIDE SEQUENCE [LARGE SCALE GENOMIC DNA]</scope>
    <source>
        <strain evidence="2 3">MCCC 1A01895</strain>
    </source>
</reference>
<feature type="coiled-coil region" evidence="1">
    <location>
        <begin position="170"/>
        <end position="197"/>
    </location>
</feature>
<protein>
    <submittedName>
        <fullName evidence="2">Uncharacterized protein</fullName>
    </submittedName>
</protein>
<name>A0ABS5I179_9GAMM</name>
<keyword evidence="3" id="KW-1185">Reference proteome</keyword>